<dbReference type="SUPFAM" id="SSF48208">
    <property type="entry name" value="Six-hairpin glycosidases"/>
    <property type="match status" value="1"/>
</dbReference>
<sequence>MDLALPFLMIAALSLQQSCYNPPLTSSTYYFNCPETEMSQTIHASRRYFSQTFTAETALLNRIRSKLAMPSPTTPIDIPDNLSFKFKPDISQVYVTLFQNGCPAIRWGARRNSLAASLDRTIQKLKSHRRFNEFSIADPAQCRIMFEVVLYETQCNIRNLTAMKFNNNRFEAGIVGLKYTFEGTTRYFMPTDAITHSIMTVPQLLNHLSKQTGHAKLTTSIKERTKIMREADIDFSRIISAAFVTMSTAPNNEDNAIPLFRGQPVPSTLTPEALKNATLKSIDWLVENMNDDGSFLYFYDGIKDTKVDLDHPNMVDPLYNNILRHSGGTITLLRGYELTKNPVYLTAASRSIEFFLTTFQRHEYRGRYACYPFFNQKSKLGGAGVGLVALMQHFIFSGSDQFNDAIYGLVNHLLSRIAQDGEMIGYYIHPNFNQGYPLEDIDQIPHEQRKQLFSFYYPGEALLGLALFYQHMPGIDTELREEVRVQSLKALDFLVDERPSRYPELFLPLPADAWLMQAIEEWVKVDGFKKQSYIDFVFNDTQQMFNHMYTEENAPWFDYVGGFFYEFGDNVYHDASRCEGVVAAYYLARYLGMEEKAQEIMAHMIKSANGVMFTRNTAESLYSHRHPEKSLNSFRFKLTRQWVRVDSVQHTACFFARLYPHFPNSAKA</sequence>
<keyword evidence="1" id="KW-0378">Hydrolase</keyword>
<dbReference type="AlphaFoldDB" id="A0A1Y0I3G3"/>
<organism evidence="1 2">
    <name type="scientific">Oleiphilus messinensis</name>
    <dbReference type="NCBI Taxonomy" id="141451"/>
    <lineage>
        <taxon>Bacteria</taxon>
        <taxon>Pseudomonadati</taxon>
        <taxon>Pseudomonadota</taxon>
        <taxon>Gammaproteobacteria</taxon>
        <taxon>Oceanospirillales</taxon>
        <taxon>Oleiphilaceae</taxon>
        <taxon>Oleiphilus</taxon>
    </lineage>
</organism>
<gene>
    <name evidence="1" type="ORF">OLMES_0925</name>
</gene>
<keyword evidence="1" id="KW-0326">Glycosidase</keyword>
<dbReference type="InterPro" id="IPR008928">
    <property type="entry name" value="6-hairpin_glycosidase_sf"/>
</dbReference>
<evidence type="ECO:0000313" key="2">
    <source>
        <dbReference type="Proteomes" id="UP000196027"/>
    </source>
</evidence>
<dbReference type="GO" id="GO:0005975">
    <property type="term" value="P:carbohydrate metabolic process"/>
    <property type="evidence" value="ECO:0007669"/>
    <property type="project" value="InterPro"/>
</dbReference>
<name>A0A1Y0I3G3_9GAMM</name>
<dbReference type="KEGG" id="ome:OLMES_0925"/>
<dbReference type="EMBL" id="CP021425">
    <property type="protein sequence ID" value="ARU55012.1"/>
    <property type="molecule type" value="Genomic_DNA"/>
</dbReference>
<dbReference type="Proteomes" id="UP000196027">
    <property type="component" value="Chromosome"/>
</dbReference>
<keyword evidence="2" id="KW-1185">Reference proteome</keyword>
<accession>A0A1Y0I3G3</accession>
<reference evidence="1 2" key="1">
    <citation type="submission" date="2017-05" db="EMBL/GenBank/DDBJ databases">
        <title>Genomic insights into alkan degradation activity of Oleiphilus messinensis.</title>
        <authorList>
            <person name="Kozyavkin S.A."/>
            <person name="Slesarev A.I."/>
            <person name="Golyshin P.N."/>
            <person name="Korzhenkov A."/>
            <person name="Golyshina O.N."/>
            <person name="Toshchakov S.V."/>
        </authorList>
    </citation>
    <scope>NUCLEOTIDE SEQUENCE [LARGE SCALE GENOMIC DNA]</scope>
    <source>
        <strain evidence="1 2">ME102</strain>
    </source>
</reference>
<dbReference type="GO" id="GO:0016798">
    <property type="term" value="F:hydrolase activity, acting on glycosyl bonds"/>
    <property type="evidence" value="ECO:0007669"/>
    <property type="project" value="UniProtKB-KW"/>
</dbReference>
<evidence type="ECO:0000313" key="1">
    <source>
        <dbReference type="EMBL" id="ARU55012.1"/>
    </source>
</evidence>
<proteinExistence type="predicted"/>
<protein>
    <submittedName>
        <fullName evidence="1">Glycosidase</fullName>
    </submittedName>
</protein>